<dbReference type="AlphaFoldDB" id="A0A2S4HJP3"/>
<dbReference type="GO" id="GO:0009253">
    <property type="term" value="P:peptidoglycan catabolic process"/>
    <property type="evidence" value="ECO:0007669"/>
    <property type="project" value="InterPro"/>
</dbReference>
<keyword evidence="6" id="KW-0574">Periplasm</keyword>
<dbReference type="RefSeq" id="WP_103682959.1">
    <property type="nucleotide sequence ID" value="NZ_PQGG01000007.1"/>
</dbReference>
<dbReference type="InterPro" id="IPR021731">
    <property type="entry name" value="AMIN_dom"/>
</dbReference>
<keyword evidence="8" id="KW-0961">Cell wall biogenesis/degradation</keyword>
<evidence type="ECO:0000256" key="7">
    <source>
        <dbReference type="ARBA" id="ARBA00022801"/>
    </source>
</evidence>
<dbReference type="EMBL" id="PQGG01000007">
    <property type="protein sequence ID" value="POP54198.1"/>
    <property type="molecule type" value="Genomic_DNA"/>
</dbReference>
<gene>
    <name evidence="12" type="ORF">C0068_02720</name>
</gene>
<dbReference type="Pfam" id="PF01520">
    <property type="entry name" value="Amidase_3"/>
    <property type="match status" value="1"/>
</dbReference>
<dbReference type="PROSITE" id="PS51782">
    <property type="entry name" value="LYSM"/>
    <property type="match status" value="1"/>
</dbReference>
<comment type="subcellular location">
    <subcellularLocation>
        <location evidence="2">Periplasm</location>
    </subcellularLocation>
</comment>
<dbReference type="Pfam" id="PF01476">
    <property type="entry name" value="LysM"/>
    <property type="match status" value="1"/>
</dbReference>
<comment type="caution">
    <text evidence="12">The sequence shown here is derived from an EMBL/GenBank/DDBJ whole genome shotgun (WGS) entry which is preliminary data.</text>
</comment>
<evidence type="ECO:0000256" key="4">
    <source>
        <dbReference type="ARBA" id="ARBA00011901"/>
    </source>
</evidence>
<dbReference type="FunFam" id="3.40.630.40:FF:000001">
    <property type="entry name" value="N-acetylmuramoyl-L-alanine amidase"/>
    <property type="match status" value="1"/>
</dbReference>
<evidence type="ECO:0000259" key="11">
    <source>
        <dbReference type="PROSITE" id="PS51782"/>
    </source>
</evidence>
<evidence type="ECO:0000256" key="9">
    <source>
        <dbReference type="ARBA" id="ARBA00074581"/>
    </source>
</evidence>
<evidence type="ECO:0000256" key="1">
    <source>
        <dbReference type="ARBA" id="ARBA00001561"/>
    </source>
</evidence>
<dbReference type="Gene3D" id="2.60.40.3500">
    <property type="match status" value="1"/>
</dbReference>
<keyword evidence="7" id="KW-0378">Hydrolase</keyword>
<sequence length="455" mass="49155">MKRISSAVLCGLLLLAATAQAAEVRDVRFWRAPDHSRVVFDLSGPVEHELITLDSPDRLVIDIQASTLGSDTSKLEFTNSPITRLRHAEKPNGALRLVFDLSNAVQVRSFLLAASGDLHDRLVVDFLDKGESTGASASPSKSAPKVVKSLENSSHRDVVIAIDAGHGGEDPGAIGPGRVREKDVVYKIALRLKERFERKKGYRVVMIRDGDYYVGLAKRRDLARKAQADFFVSIHADAFTNPSANGSSVYALSKRGATSASARILAQRENEADLVGGVSLSDKDQVLAGVLTDLSMTATLDASLSVGSQLLGEMGKISRLHSKRVEQAGFAVLKSPDIPSLLVETGFISNPHESSKLKTASYQAQMAQAIYEGIDRYFRESPPPDTYFAAVKRGDISPARGSTPTGGAREYIIANGDTLSGIAHRYNVPLRDLQRHNQLSGSDIRVGQKIQIPAS</sequence>
<evidence type="ECO:0000256" key="6">
    <source>
        <dbReference type="ARBA" id="ARBA00022764"/>
    </source>
</evidence>
<dbReference type="InterPro" id="IPR002508">
    <property type="entry name" value="MurNAc-LAA_cat"/>
</dbReference>
<organism evidence="12 13">
    <name type="scientific">Zhongshania marina</name>
    <dbReference type="NCBI Taxonomy" id="2304603"/>
    <lineage>
        <taxon>Bacteria</taxon>
        <taxon>Pseudomonadati</taxon>
        <taxon>Pseudomonadota</taxon>
        <taxon>Gammaproteobacteria</taxon>
        <taxon>Cellvibrionales</taxon>
        <taxon>Spongiibacteraceae</taxon>
        <taxon>Zhongshania</taxon>
    </lineage>
</organism>
<name>A0A2S4HJP3_9GAMM</name>
<accession>A0A2S4HJP3</accession>
<keyword evidence="5 10" id="KW-0732">Signal</keyword>
<evidence type="ECO:0000313" key="13">
    <source>
        <dbReference type="Proteomes" id="UP000237222"/>
    </source>
</evidence>
<dbReference type="SUPFAM" id="SSF54106">
    <property type="entry name" value="LysM domain"/>
    <property type="match status" value="1"/>
</dbReference>
<dbReference type="InterPro" id="IPR050695">
    <property type="entry name" value="N-acetylmuramoyl_amidase_3"/>
</dbReference>
<dbReference type="Gene3D" id="3.40.630.40">
    <property type="entry name" value="Zn-dependent exopeptidases"/>
    <property type="match status" value="1"/>
</dbReference>
<dbReference type="Pfam" id="PF11741">
    <property type="entry name" value="AMIN"/>
    <property type="match status" value="1"/>
</dbReference>
<dbReference type="SMART" id="SM00257">
    <property type="entry name" value="LysM"/>
    <property type="match status" value="1"/>
</dbReference>
<dbReference type="InterPro" id="IPR036779">
    <property type="entry name" value="LysM_dom_sf"/>
</dbReference>
<feature type="signal peptide" evidence="10">
    <location>
        <begin position="1"/>
        <end position="21"/>
    </location>
</feature>
<feature type="domain" description="LysM" evidence="11">
    <location>
        <begin position="409"/>
        <end position="452"/>
    </location>
</feature>
<dbReference type="Gene3D" id="3.10.350.10">
    <property type="entry name" value="LysM domain"/>
    <property type="match status" value="1"/>
</dbReference>
<comment type="catalytic activity">
    <reaction evidence="1">
        <text>Hydrolyzes the link between N-acetylmuramoyl residues and L-amino acid residues in certain cell-wall glycopeptides.</text>
        <dbReference type="EC" id="3.5.1.28"/>
    </reaction>
</comment>
<dbReference type="GO" id="GO:0008745">
    <property type="term" value="F:N-acetylmuramoyl-L-alanine amidase activity"/>
    <property type="evidence" value="ECO:0007669"/>
    <property type="project" value="UniProtKB-EC"/>
</dbReference>
<comment type="similarity">
    <text evidence="3">Belongs to the N-acetylmuramoyl-L-alanine amidase 3 family.</text>
</comment>
<dbReference type="GO" id="GO:0071555">
    <property type="term" value="P:cell wall organization"/>
    <property type="evidence" value="ECO:0007669"/>
    <property type="project" value="UniProtKB-KW"/>
</dbReference>
<dbReference type="PANTHER" id="PTHR30404:SF0">
    <property type="entry name" value="N-ACETYLMURAMOYL-L-ALANINE AMIDASE AMIC"/>
    <property type="match status" value="1"/>
</dbReference>
<proteinExistence type="inferred from homology"/>
<dbReference type="CDD" id="cd02696">
    <property type="entry name" value="MurNAc-LAA"/>
    <property type="match status" value="1"/>
</dbReference>
<evidence type="ECO:0000256" key="5">
    <source>
        <dbReference type="ARBA" id="ARBA00022729"/>
    </source>
</evidence>
<dbReference type="GO" id="GO:0030288">
    <property type="term" value="C:outer membrane-bounded periplasmic space"/>
    <property type="evidence" value="ECO:0007669"/>
    <property type="project" value="TreeGrafter"/>
</dbReference>
<dbReference type="SMART" id="SM00646">
    <property type="entry name" value="Ami_3"/>
    <property type="match status" value="1"/>
</dbReference>
<dbReference type="Proteomes" id="UP000237222">
    <property type="component" value="Unassembled WGS sequence"/>
</dbReference>
<evidence type="ECO:0000256" key="3">
    <source>
        <dbReference type="ARBA" id="ARBA00010860"/>
    </source>
</evidence>
<evidence type="ECO:0000313" key="12">
    <source>
        <dbReference type="EMBL" id="POP54198.1"/>
    </source>
</evidence>
<evidence type="ECO:0000256" key="2">
    <source>
        <dbReference type="ARBA" id="ARBA00004418"/>
    </source>
</evidence>
<evidence type="ECO:0000256" key="10">
    <source>
        <dbReference type="SAM" id="SignalP"/>
    </source>
</evidence>
<protein>
    <recommendedName>
        <fullName evidence="9">N-acetylmuramoyl-L-alanine amidase AmiC</fullName>
        <ecNumber evidence="4">3.5.1.28</ecNumber>
    </recommendedName>
</protein>
<dbReference type="EC" id="3.5.1.28" evidence="4"/>
<dbReference type="SUPFAM" id="SSF53187">
    <property type="entry name" value="Zn-dependent exopeptidases"/>
    <property type="match status" value="1"/>
</dbReference>
<reference evidence="12 13" key="1">
    <citation type="submission" date="2018-01" db="EMBL/GenBank/DDBJ databases">
        <authorList>
            <person name="Yu X.-D."/>
        </authorList>
    </citation>
    <scope>NUCLEOTIDE SEQUENCE [LARGE SCALE GENOMIC DNA]</scope>
    <source>
        <strain evidence="12 13">ZX-21</strain>
    </source>
</reference>
<dbReference type="OrthoDB" id="9806267at2"/>
<dbReference type="CDD" id="cd00118">
    <property type="entry name" value="LysM"/>
    <property type="match status" value="1"/>
</dbReference>
<dbReference type="PANTHER" id="PTHR30404">
    <property type="entry name" value="N-ACETYLMURAMOYL-L-ALANINE AMIDASE"/>
    <property type="match status" value="1"/>
</dbReference>
<evidence type="ECO:0000256" key="8">
    <source>
        <dbReference type="ARBA" id="ARBA00023316"/>
    </source>
</evidence>
<dbReference type="InterPro" id="IPR018392">
    <property type="entry name" value="LysM"/>
</dbReference>
<feature type="chain" id="PRO_5015490292" description="N-acetylmuramoyl-L-alanine amidase AmiC" evidence="10">
    <location>
        <begin position="22"/>
        <end position="455"/>
    </location>
</feature>